<evidence type="ECO:0000313" key="1">
    <source>
        <dbReference type="EMBL" id="KAJ8870900.1"/>
    </source>
</evidence>
<reference evidence="1 2" key="1">
    <citation type="submission" date="2023-02" db="EMBL/GenBank/DDBJ databases">
        <title>LHISI_Scaffold_Assembly.</title>
        <authorList>
            <person name="Stuart O.P."/>
            <person name="Cleave R."/>
            <person name="Magrath M.J.L."/>
            <person name="Mikheyev A.S."/>
        </authorList>
    </citation>
    <scope>NUCLEOTIDE SEQUENCE [LARGE SCALE GENOMIC DNA]</scope>
    <source>
        <strain evidence="1">Daus_M_001</strain>
        <tissue evidence="1">Leg muscle</tissue>
    </source>
</reference>
<keyword evidence="2" id="KW-1185">Reference proteome</keyword>
<sequence length="98" mass="10881">MASGGSAQIKPGGMAKNIESKLSGFKITAQDLRTPTKELVIAYYTAVMEEFGVDFGASYRLHDVSHAVKLYHIVAYVFSKLGFRLSFDDIMNPGMWKE</sequence>
<dbReference type="Proteomes" id="UP001159363">
    <property type="component" value="Chromosome 11"/>
</dbReference>
<name>A0ABQ9GET2_9NEOP</name>
<dbReference type="EMBL" id="JARBHB010000012">
    <property type="protein sequence ID" value="KAJ8870900.1"/>
    <property type="molecule type" value="Genomic_DNA"/>
</dbReference>
<protein>
    <submittedName>
        <fullName evidence="1">Uncharacterized protein</fullName>
    </submittedName>
</protein>
<comment type="caution">
    <text evidence="1">The sequence shown here is derived from an EMBL/GenBank/DDBJ whole genome shotgun (WGS) entry which is preliminary data.</text>
</comment>
<gene>
    <name evidence="1" type="ORF">PR048_027201</name>
</gene>
<evidence type="ECO:0000313" key="2">
    <source>
        <dbReference type="Proteomes" id="UP001159363"/>
    </source>
</evidence>
<proteinExistence type="predicted"/>
<accession>A0ABQ9GET2</accession>
<organism evidence="1 2">
    <name type="scientific">Dryococelus australis</name>
    <dbReference type="NCBI Taxonomy" id="614101"/>
    <lineage>
        <taxon>Eukaryota</taxon>
        <taxon>Metazoa</taxon>
        <taxon>Ecdysozoa</taxon>
        <taxon>Arthropoda</taxon>
        <taxon>Hexapoda</taxon>
        <taxon>Insecta</taxon>
        <taxon>Pterygota</taxon>
        <taxon>Neoptera</taxon>
        <taxon>Polyneoptera</taxon>
        <taxon>Phasmatodea</taxon>
        <taxon>Verophasmatodea</taxon>
        <taxon>Anareolatae</taxon>
        <taxon>Phasmatidae</taxon>
        <taxon>Eurycanthinae</taxon>
        <taxon>Dryococelus</taxon>
    </lineage>
</organism>